<evidence type="ECO:0000259" key="1">
    <source>
        <dbReference type="PROSITE" id="PS50112"/>
    </source>
</evidence>
<comment type="caution">
    <text evidence="5">The sequence shown here is derived from an EMBL/GenBank/DDBJ whole genome shotgun (WGS) entry which is preliminary data.</text>
</comment>
<dbReference type="InterPro" id="IPR035919">
    <property type="entry name" value="EAL_sf"/>
</dbReference>
<feature type="domain" description="EAL" evidence="3">
    <location>
        <begin position="441"/>
        <end position="694"/>
    </location>
</feature>
<dbReference type="SMART" id="SM00091">
    <property type="entry name" value="PAS"/>
    <property type="match status" value="1"/>
</dbReference>
<dbReference type="NCBIfam" id="TIGR00229">
    <property type="entry name" value="sensory_box"/>
    <property type="match status" value="1"/>
</dbReference>
<dbReference type="InterPro" id="IPR035965">
    <property type="entry name" value="PAS-like_dom_sf"/>
</dbReference>
<feature type="domain" description="GGDEF" evidence="4">
    <location>
        <begin position="298"/>
        <end position="432"/>
    </location>
</feature>
<dbReference type="SMART" id="SM00052">
    <property type="entry name" value="EAL"/>
    <property type="match status" value="1"/>
</dbReference>
<reference evidence="5" key="1">
    <citation type="submission" date="2022-10" db="EMBL/GenBank/DDBJ databases">
        <title>Comparative genomic analysis of Cohnella hashimotonis sp. nov., isolated from the International Space Station.</title>
        <authorList>
            <person name="Simpson A."/>
            <person name="Venkateswaran K."/>
        </authorList>
    </citation>
    <scope>NUCLEOTIDE SEQUENCE</scope>
    <source>
        <strain evidence="5">DSM 28161</strain>
    </source>
</reference>
<dbReference type="Proteomes" id="UP001153404">
    <property type="component" value="Unassembled WGS sequence"/>
</dbReference>
<dbReference type="PROSITE" id="PS50113">
    <property type="entry name" value="PAC"/>
    <property type="match status" value="1"/>
</dbReference>
<organism evidence="5 6">
    <name type="scientific">Cohnella rhizosphaerae</name>
    <dbReference type="NCBI Taxonomy" id="1457232"/>
    <lineage>
        <taxon>Bacteria</taxon>
        <taxon>Bacillati</taxon>
        <taxon>Bacillota</taxon>
        <taxon>Bacilli</taxon>
        <taxon>Bacillales</taxon>
        <taxon>Paenibacillaceae</taxon>
        <taxon>Cohnella</taxon>
    </lineage>
</organism>
<dbReference type="PANTHER" id="PTHR44757">
    <property type="entry name" value="DIGUANYLATE CYCLASE DGCP"/>
    <property type="match status" value="1"/>
</dbReference>
<protein>
    <submittedName>
        <fullName evidence="5">EAL domain-containing protein</fullName>
    </submittedName>
</protein>
<dbReference type="InterPro" id="IPR043128">
    <property type="entry name" value="Rev_trsase/Diguanyl_cyclase"/>
</dbReference>
<dbReference type="Gene3D" id="3.30.70.270">
    <property type="match status" value="1"/>
</dbReference>
<gene>
    <name evidence="5" type="ORF">OMP40_19100</name>
</gene>
<dbReference type="AlphaFoldDB" id="A0A9X4L0E5"/>
<dbReference type="CDD" id="cd01948">
    <property type="entry name" value="EAL"/>
    <property type="match status" value="1"/>
</dbReference>
<dbReference type="FunFam" id="3.20.20.450:FF:000001">
    <property type="entry name" value="Cyclic di-GMP phosphodiesterase yahA"/>
    <property type="match status" value="1"/>
</dbReference>
<dbReference type="PANTHER" id="PTHR44757:SF2">
    <property type="entry name" value="BIOFILM ARCHITECTURE MAINTENANCE PROTEIN MBAA"/>
    <property type="match status" value="1"/>
</dbReference>
<dbReference type="EMBL" id="JAPDIA010000007">
    <property type="protein sequence ID" value="MDG0811237.1"/>
    <property type="molecule type" value="Genomic_DNA"/>
</dbReference>
<dbReference type="Pfam" id="PF00989">
    <property type="entry name" value="PAS"/>
    <property type="match status" value="1"/>
</dbReference>
<dbReference type="PROSITE" id="PS50112">
    <property type="entry name" value="PAS"/>
    <property type="match status" value="1"/>
</dbReference>
<dbReference type="InterPro" id="IPR000160">
    <property type="entry name" value="GGDEF_dom"/>
</dbReference>
<dbReference type="InterPro" id="IPR052155">
    <property type="entry name" value="Biofilm_reg_signaling"/>
</dbReference>
<dbReference type="CDD" id="cd00130">
    <property type="entry name" value="PAS"/>
    <property type="match status" value="1"/>
</dbReference>
<dbReference type="FunFam" id="3.30.70.270:FF:000001">
    <property type="entry name" value="Diguanylate cyclase domain protein"/>
    <property type="match status" value="1"/>
</dbReference>
<evidence type="ECO:0000259" key="3">
    <source>
        <dbReference type="PROSITE" id="PS50883"/>
    </source>
</evidence>
<dbReference type="InterPro" id="IPR029787">
    <property type="entry name" value="Nucleotide_cyclase"/>
</dbReference>
<dbReference type="Gene3D" id="3.30.450.40">
    <property type="match status" value="1"/>
</dbReference>
<dbReference type="Pfam" id="PF00563">
    <property type="entry name" value="EAL"/>
    <property type="match status" value="1"/>
</dbReference>
<dbReference type="InterPro" id="IPR001633">
    <property type="entry name" value="EAL_dom"/>
</dbReference>
<sequence length="702" mass="79826">MSVIDFFVHRMLELMKGLPLLILISDENGCILEMAGDETIKSVVQQSGIRVGLIFSEREAGTNSINLVLDHREPVQLVGGEHYYEFLGSSACYSVPFQYADISNLLGTITIMTTIDQHNPFLLAMLCTVVDSIERELLLKKQNRRLHILNQVVIETTRNGIIITDRDGNVTEFNKFAEILTGAKKQDVLHQPIPDAKANDFIQEVLRTGKEYEDMEFILRPRSGQDELVYLFDAFPIRDGNQQIMGAFAQFRDITERYRTQKQINYLAYHDDLTGLPNRRFFTGHIDKLLRHGVNDNSIFAVMFLDLDSFKKINDTLGHNNGDVLLKLVAERLKSCCRAADQLVSRMGGDEFTILLHNIANQAEAIHVAEQIIKVFEKPFAVDGYEFYITASIGIAFYPQDGTNVEMLMKNADIALYRMKDDGKNNYNVFKPNPDGGGIERLTLENSIRKALQLGEFELHYQPQVDVLTGEVIGTEALVRWNHPTLGLLPPAKFIPIAEETGLIVSLGEWVLRTACLQHQVWREKGFAPMRVSVNLSSRQFSKHDLIERIEEILRETRIDPRYLELEITESMTMNVDGAIEVLGKLKELGMQLCIDDFGTGYSNLYYLKLFSIDRLKIDRSFVRDIMTDTTDADIVATIIAMAHKLGIGVIAEGVEDRDQLDFLHSHSCHEVQGFYYHRPLPAAQFERLLRKRGAMKTNSQR</sequence>
<feature type="domain" description="PAS" evidence="1">
    <location>
        <begin position="153"/>
        <end position="189"/>
    </location>
</feature>
<name>A0A9X4L0E5_9BACL</name>
<dbReference type="InterPro" id="IPR000700">
    <property type="entry name" value="PAS-assoc_C"/>
</dbReference>
<dbReference type="SUPFAM" id="SSF55073">
    <property type="entry name" value="Nucleotide cyclase"/>
    <property type="match status" value="1"/>
</dbReference>
<evidence type="ECO:0000313" key="6">
    <source>
        <dbReference type="Proteomes" id="UP001153404"/>
    </source>
</evidence>
<dbReference type="InterPro" id="IPR001610">
    <property type="entry name" value="PAC"/>
</dbReference>
<dbReference type="PROSITE" id="PS50883">
    <property type="entry name" value="EAL"/>
    <property type="match status" value="1"/>
</dbReference>
<feature type="domain" description="PAC" evidence="2">
    <location>
        <begin position="213"/>
        <end position="266"/>
    </location>
</feature>
<dbReference type="InterPro" id="IPR013767">
    <property type="entry name" value="PAS_fold"/>
</dbReference>
<dbReference type="NCBIfam" id="TIGR00254">
    <property type="entry name" value="GGDEF"/>
    <property type="match status" value="1"/>
</dbReference>
<dbReference type="RefSeq" id="WP_277533733.1">
    <property type="nucleotide sequence ID" value="NZ_JAPDIA010000007.1"/>
</dbReference>
<evidence type="ECO:0000259" key="4">
    <source>
        <dbReference type="PROSITE" id="PS50887"/>
    </source>
</evidence>
<dbReference type="CDD" id="cd01949">
    <property type="entry name" value="GGDEF"/>
    <property type="match status" value="1"/>
</dbReference>
<dbReference type="GO" id="GO:0006355">
    <property type="term" value="P:regulation of DNA-templated transcription"/>
    <property type="evidence" value="ECO:0007669"/>
    <property type="project" value="InterPro"/>
</dbReference>
<evidence type="ECO:0000259" key="2">
    <source>
        <dbReference type="PROSITE" id="PS50113"/>
    </source>
</evidence>
<dbReference type="PROSITE" id="PS50887">
    <property type="entry name" value="GGDEF"/>
    <property type="match status" value="1"/>
</dbReference>
<dbReference type="Gene3D" id="3.30.450.20">
    <property type="entry name" value="PAS domain"/>
    <property type="match status" value="1"/>
</dbReference>
<dbReference type="Gene3D" id="3.20.20.450">
    <property type="entry name" value="EAL domain"/>
    <property type="match status" value="1"/>
</dbReference>
<proteinExistence type="predicted"/>
<dbReference type="SUPFAM" id="SSF141868">
    <property type="entry name" value="EAL domain-like"/>
    <property type="match status" value="1"/>
</dbReference>
<dbReference type="Pfam" id="PF00990">
    <property type="entry name" value="GGDEF"/>
    <property type="match status" value="1"/>
</dbReference>
<dbReference type="InterPro" id="IPR029016">
    <property type="entry name" value="GAF-like_dom_sf"/>
</dbReference>
<accession>A0A9X4L0E5</accession>
<dbReference type="InterPro" id="IPR000014">
    <property type="entry name" value="PAS"/>
</dbReference>
<dbReference type="SUPFAM" id="SSF55785">
    <property type="entry name" value="PYP-like sensor domain (PAS domain)"/>
    <property type="match status" value="1"/>
</dbReference>
<dbReference type="SMART" id="SM00267">
    <property type="entry name" value="GGDEF"/>
    <property type="match status" value="1"/>
</dbReference>
<dbReference type="SMART" id="SM00086">
    <property type="entry name" value="PAC"/>
    <property type="match status" value="1"/>
</dbReference>
<evidence type="ECO:0000313" key="5">
    <source>
        <dbReference type="EMBL" id="MDG0811237.1"/>
    </source>
</evidence>
<keyword evidence="6" id="KW-1185">Reference proteome</keyword>